<dbReference type="AlphaFoldDB" id="A0AAD9KPB5"/>
<dbReference type="Proteomes" id="UP001209878">
    <property type="component" value="Unassembled WGS sequence"/>
</dbReference>
<dbReference type="PANTHER" id="PTHR15004:SF0">
    <property type="entry name" value="GLUTAMYL-TRNA(GLN) AMIDOTRANSFERASE SUBUNIT C, MITOCHONDRIAL"/>
    <property type="match status" value="1"/>
</dbReference>
<dbReference type="PANTHER" id="PTHR15004">
    <property type="entry name" value="GLUTAMYL-TRNA(GLN) AMIDOTRANSFERASE SUBUNIT C, MITOCHONDRIAL"/>
    <property type="match status" value="1"/>
</dbReference>
<dbReference type="GO" id="GO:0005524">
    <property type="term" value="F:ATP binding"/>
    <property type="evidence" value="ECO:0007669"/>
    <property type="project" value="UniProtKB-KW"/>
</dbReference>
<keyword evidence="1" id="KW-0547">Nucleotide-binding</keyword>
<comment type="subunit">
    <text evidence="1">Subunit of the heterotrimeric GatCAB amidotransferase (AdT) complex, composed of A, B and C subunits.</text>
</comment>
<gene>
    <name evidence="3" type="ORF">NP493_755g01043</name>
</gene>
<comment type="similarity">
    <text evidence="1">Belongs to the GatC family.</text>
</comment>
<dbReference type="EC" id="6.3.5.-" evidence="1"/>
<dbReference type="Pfam" id="PF02686">
    <property type="entry name" value="GatC"/>
    <property type="match status" value="1"/>
</dbReference>
<dbReference type="GO" id="GO:0005739">
    <property type="term" value="C:mitochondrion"/>
    <property type="evidence" value="ECO:0007669"/>
    <property type="project" value="UniProtKB-SubCell"/>
</dbReference>
<dbReference type="NCBIfam" id="TIGR00135">
    <property type="entry name" value="gatC"/>
    <property type="match status" value="1"/>
</dbReference>
<dbReference type="GO" id="GO:0032543">
    <property type="term" value="P:mitochondrial translation"/>
    <property type="evidence" value="ECO:0007669"/>
    <property type="project" value="UniProtKB-UniRule"/>
</dbReference>
<dbReference type="EMBL" id="JAODUO010000758">
    <property type="protein sequence ID" value="KAK2174996.1"/>
    <property type="molecule type" value="Genomic_DNA"/>
</dbReference>
<keyword evidence="4" id="KW-1185">Reference proteome</keyword>
<keyword evidence="1" id="KW-0648">Protein biosynthesis</keyword>
<accession>A0AAD9KPB5</accession>
<dbReference type="HAMAP" id="MF_00122">
    <property type="entry name" value="GatC"/>
    <property type="match status" value="1"/>
</dbReference>
<dbReference type="InterPro" id="IPR036113">
    <property type="entry name" value="Asp/Glu-ADT_sf_sub_c"/>
</dbReference>
<comment type="subcellular location">
    <subcellularLocation>
        <location evidence="1">Mitochondrion</location>
    </subcellularLocation>
</comment>
<reference evidence="3" key="1">
    <citation type="journal article" date="2023" name="Mol. Biol. Evol.">
        <title>Third-Generation Sequencing Reveals the Adaptive Role of the Epigenome in Three Deep-Sea Polychaetes.</title>
        <authorList>
            <person name="Perez M."/>
            <person name="Aroh O."/>
            <person name="Sun Y."/>
            <person name="Lan Y."/>
            <person name="Juniper S.K."/>
            <person name="Young C.R."/>
            <person name="Angers B."/>
            <person name="Qian P.Y."/>
        </authorList>
    </citation>
    <scope>NUCLEOTIDE SEQUENCE</scope>
    <source>
        <strain evidence="3">R07B-5</strain>
    </source>
</reference>
<feature type="region of interest" description="Disordered" evidence="2">
    <location>
        <begin position="136"/>
        <end position="162"/>
    </location>
</feature>
<comment type="function">
    <text evidence="1">Allows the formation of correctly charged Gln-tRNA(Gln) through the transamidation of misacylated Glu-tRNA(Gln) in the mitochondria. The reaction takes place in the presence of glutamine and ATP through an activated gamma-phospho-Glu-tRNA(Gln).</text>
</comment>
<evidence type="ECO:0000313" key="3">
    <source>
        <dbReference type="EMBL" id="KAK2174996.1"/>
    </source>
</evidence>
<dbReference type="SUPFAM" id="SSF141000">
    <property type="entry name" value="Glu-tRNAGln amidotransferase C subunit"/>
    <property type="match status" value="1"/>
</dbReference>
<protein>
    <recommendedName>
        <fullName evidence="1">Glutamyl-tRNA(Gln) amidotransferase subunit C, mitochondrial</fullName>
        <shortName evidence="1">Glu-AdT subunit C</shortName>
        <ecNumber evidence="1">6.3.5.-</ecNumber>
    </recommendedName>
</protein>
<keyword evidence="1" id="KW-0067">ATP-binding</keyword>
<comment type="caution">
    <text evidence="3">The sequence shown here is derived from an EMBL/GenBank/DDBJ whole genome shotgun (WGS) entry which is preliminary data.</text>
</comment>
<comment type="catalytic activity">
    <reaction evidence="1">
        <text>L-glutamyl-tRNA(Gln) + L-glutamine + ATP + H2O = L-glutaminyl-tRNA(Gln) + L-glutamate + ADP + phosphate + H(+)</text>
        <dbReference type="Rhea" id="RHEA:17521"/>
        <dbReference type="Rhea" id="RHEA-COMP:9681"/>
        <dbReference type="Rhea" id="RHEA-COMP:9684"/>
        <dbReference type="ChEBI" id="CHEBI:15377"/>
        <dbReference type="ChEBI" id="CHEBI:15378"/>
        <dbReference type="ChEBI" id="CHEBI:29985"/>
        <dbReference type="ChEBI" id="CHEBI:30616"/>
        <dbReference type="ChEBI" id="CHEBI:43474"/>
        <dbReference type="ChEBI" id="CHEBI:58359"/>
        <dbReference type="ChEBI" id="CHEBI:78520"/>
        <dbReference type="ChEBI" id="CHEBI:78521"/>
        <dbReference type="ChEBI" id="CHEBI:456216"/>
    </reaction>
</comment>
<keyword evidence="1" id="KW-0496">Mitochondrion</keyword>
<keyword evidence="1" id="KW-0436">Ligase</keyword>
<dbReference type="GO" id="GO:0070681">
    <property type="term" value="P:glutaminyl-tRNAGln biosynthesis via transamidation"/>
    <property type="evidence" value="ECO:0007669"/>
    <property type="project" value="UniProtKB-UniRule"/>
</dbReference>
<feature type="compositionally biased region" description="Basic and acidic residues" evidence="2">
    <location>
        <begin position="143"/>
        <end position="162"/>
    </location>
</feature>
<dbReference type="GO" id="GO:0050567">
    <property type="term" value="F:glutaminyl-tRNA synthase (glutamine-hydrolyzing) activity"/>
    <property type="evidence" value="ECO:0007669"/>
    <property type="project" value="UniProtKB-UniRule"/>
</dbReference>
<dbReference type="GO" id="GO:0006450">
    <property type="term" value="P:regulation of translational fidelity"/>
    <property type="evidence" value="ECO:0007669"/>
    <property type="project" value="InterPro"/>
</dbReference>
<name>A0AAD9KPB5_RIDPI</name>
<organism evidence="3 4">
    <name type="scientific">Ridgeia piscesae</name>
    <name type="common">Tubeworm</name>
    <dbReference type="NCBI Taxonomy" id="27915"/>
    <lineage>
        <taxon>Eukaryota</taxon>
        <taxon>Metazoa</taxon>
        <taxon>Spiralia</taxon>
        <taxon>Lophotrochozoa</taxon>
        <taxon>Annelida</taxon>
        <taxon>Polychaeta</taxon>
        <taxon>Sedentaria</taxon>
        <taxon>Canalipalpata</taxon>
        <taxon>Sabellida</taxon>
        <taxon>Siboglinidae</taxon>
        <taxon>Ridgeia</taxon>
    </lineage>
</organism>
<sequence>MRQTFNFAKRVVVCRCCRRLYSTKIRSKLPTEQSWVPQHLSDKLPMKTVINDELVNQLERVALVDFATQEGVTRLDRAIRFADQLHQVDTTGVEPMDSVLDDRSLYLRPDNVTEGNNRAELMKCAQKTIEEYYVAPPGNIPLERTDRNYGRQSDDENEEERL</sequence>
<evidence type="ECO:0000313" key="4">
    <source>
        <dbReference type="Proteomes" id="UP001209878"/>
    </source>
</evidence>
<evidence type="ECO:0000256" key="1">
    <source>
        <dbReference type="HAMAP-Rule" id="MF_03149"/>
    </source>
</evidence>
<proteinExistence type="inferred from homology"/>
<evidence type="ECO:0000256" key="2">
    <source>
        <dbReference type="SAM" id="MobiDB-lite"/>
    </source>
</evidence>
<dbReference type="GO" id="GO:0030956">
    <property type="term" value="C:glutamyl-tRNA(Gln) amidotransferase complex"/>
    <property type="evidence" value="ECO:0007669"/>
    <property type="project" value="UniProtKB-UniRule"/>
</dbReference>
<dbReference type="InterPro" id="IPR003837">
    <property type="entry name" value="GatC"/>
</dbReference>